<feature type="domain" description="BRCT" evidence="2">
    <location>
        <begin position="157"/>
        <end position="256"/>
    </location>
</feature>
<keyword evidence="4" id="KW-1185">Reference proteome</keyword>
<feature type="compositionally biased region" description="Basic and acidic residues" evidence="1">
    <location>
        <begin position="44"/>
        <end position="87"/>
    </location>
</feature>
<feature type="compositionally biased region" description="Low complexity" evidence="1">
    <location>
        <begin position="1"/>
        <end position="15"/>
    </location>
</feature>
<proteinExistence type="predicted"/>
<evidence type="ECO:0000313" key="3">
    <source>
        <dbReference type="EMBL" id="KAK1924932.1"/>
    </source>
</evidence>
<dbReference type="SMART" id="SM00292">
    <property type="entry name" value="BRCT"/>
    <property type="match status" value="1"/>
</dbReference>
<dbReference type="GO" id="GO:0005634">
    <property type="term" value="C:nucleus"/>
    <property type="evidence" value="ECO:0007669"/>
    <property type="project" value="TreeGrafter"/>
</dbReference>
<dbReference type="Proteomes" id="UP001182556">
    <property type="component" value="Unassembled WGS sequence"/>
</dbReference>
<dbReference type="PANTHER" id="PTHR45990">
    <property type="entry name" value="DNA REPAIR PROTEIN REV1"/>
    <property type="match status" value="1"/>
</dbReference>
<comment type="caution">
    <text evidence="3">The sequence shown here is derived from an EMBL/GenBank/DDBJ whole genome shotgun (WGS) entry which is preliminary data.</text>
</comment>
<reference evidence="3" key="1">
    <citation type="submission" date="2023-02" db="EMBL/GenBank/DDBJ databases">
        <title>Identification and recombinant expression of a fungal hydrolase from Papiliotrema laurentii that hydrolyzes apple cutin and clears colloidal polyester polyurethane.</title>
        <authorList>
            <consortium name="DOE Joint Genome Institute"/>
            <person name="Roman V.A."/>
            <person name="Bojanowski C."/>
            <person name="Crable B.R."/>
            <person name="Wagner D.N."/>
            <person name="Hung C.S."/>
            <person name="Nadeau L.J."/>
            <person name="Schratz L."/>
            <person name="Haridas S."/>
            <person name="Pangilinan J."/>
            <person name="Lipzen A."/>
            <person name="Na H."/>
            <person name="Yan M."/>
            <person name="Ng V."/>
            <person name="Grigoriev I.V."/>
            <person name="Spatafora J.W."/>
            <person name="Barlow D."/>
            <person name="Biffinger J."/>
            <person name="Kelley-Loughnane N."/>
            <person name="Varaljay V.A."/>
            <person name="Crookes-Goodson W.J."/>
        </authorList>
    </citation>
    <scope>NUCLEOTIDE SEQUENCE</scope>
    <source>
        <strain evidence="3">5307AH</strain>
    </source>
</reference>
<organism evidence="3 4">
    <name type="scientific">Papiliotrema laurentii</name>
    <name type="common">Cryptococcus laurentii</name>
    <dbReference type="NCBI Taxonomy" id="5418"/>
    <lineage>
        <taxon>Eukaryota</taxon>
        <taxon>Fungi</taxon>
        <taxon>Dikarya</taxon>
        <taxon>Basidiomycota</taxon>
        <taxon>Agaricomycotina</taxon>
        <taxon>Tremellomycetes</taxon>
        <taxon>Tremellales</taxon>
        <taxon>Rhynchogastremaceae</taxon>
        <taxon>Papiliotrema</taxon>
    </lineage>
</organism>
<evidence type="ECO:0000313" key="4">
    <source>
        <dbReference type="Proteomes" id="UP001182556"/>
    </source>
</evidence>
<dbReference type="GO" id="GO:0042276">
    <property type="term" value="P:error-prone translesion synthesis"/>
    <property type="evidence" value="ECO:0007669"/>
    <property type="project" value="TreeGrafter"/>
</dbReference>
<dbReference type="GO" id="GO:0017125">
    <property type="term" value="F:deoxycytidyl transferase activity"/>
    <property type="evidence" value="ECO:0007669"/>
    <property type="project" value="TreeGrafter"/>
</dbReference>
<name>A0AAD9FRM4_PAPLA</name>
<dbReference type="AlphaFoldDB" id="A0AAD9FRM4"/>
<protein>
    <submittedName>
        <fullName evidence="3">BRCT domain-containing protein</fullName>
    </submittedName>
</protein>
<dbReference type="PROSITE" id="PS50172">
    <property type="entry name" value="BRCT"/>
    <property type="match status" value="1"/>
</dbReference>
<dbReference type="GO" id="GO:0003887">
    <property type="term" value="F:DNA-directed DNA polymerase activity"/>
    <property type="evidence" value="ECO:0007669"/>
    <property type="project" value="TreeGrafter"/>
</dbReference>
<dbReference type="CDD" id="cd17719">
    <property type="entry name" value="BRCT_Rev1"/>
    <property type="match status" value="1"/>
</dbReference>
<dbReference type="PANTHER" id="PTHR45990:SF1">
    <property type="entry name" value="DNA REPAIR PROTEIN REV1"/>
    <property type="match status" value="1"/>
</dbReference>
<evidence type="ECO:0000259" key="2">
    <source>
        <dbReference type="PROSITE" id="PS50172"/>
    </source>
</evidence>
<dbReference type="InterPro" id="IPR001357">
    <property type="entry name" value="BRCT_dom"/>
</dbReference>
<dbReference type="EMBL" id="JAODAN010000004">
    <property type="protein sequence ID" value="KAK1924932.1"/>
    <property type="molecule type" value="Genomic_DNA"/>
</dbReference>
<dbReference type="SUPFAM" id="SSF52113">
    <property type="entry name" value="BRCT domain"/>
    <property type="match status" value="1"/>
</dbReference>
<evidence type="ECO:0000256" key="1">
    <source>
        <dbReference type="SAM" id="MobiDB-lite"/>
    </source>
</evidence>
<sequence length="281" mass="31056">MPTPLSPSSSQEIIPISPPAHLRQKRKTRSEEGSTSIPLPAPVRFDRELENRLSKRLKEQQRKEESQNGEDKADRKTRDGERDRMEGMSRTQVTSRMMRTLGKNVNPITNSDLYSRTDHFVSAATGHQQSNRGGGSAGAATYWEVRNAKMAEQAREKRTDVLAGCVFYINGSTGPRLSNLQLQQMITSNGGRFTATQNSSCTHVIANGGLSGSKTQKWIDGQGGRGGLKRLKVVRVEWVLDSVEKGCLLSEVGYGVIENPSQKSLLDAFGVRPKREERGSK</sequence>
<feature type="region of interest" description="Disordered" evidence="1">
    <location>
        <begin position="1"/>
        <end position="93"/>
    </location>
</feature>
<gene>
    <name evidence="3" type="ORF">DB88DRAFT_487388</name>
</gene>
<dbReference type="GO" id="GO:0070987">
    <property type="term" value="P:error-free translesion synthesis"/>
    <property type="evidence" value="ECO:0007669"/>
    <property type="project" value="TreeGrafter"/>
</dbReference>
<dbReference type="InterPro" id="IPR036420">
    <property type="entry name" value="BRCT_dom_sf"/>
</dbReference>
<accession>A0AAD9FRM4</accession>
<dbReference type="Pfam" id="PF16589">
    <property type="entry name" value="BRCT_2"/>
    <property type="match status" value="1"/>
</dbReference>
<dbReference type="Gene3D" id="3.40.50.10190">
    <property type="entry name" value="BRCT domain"/>
    <property type="match status" value="1"/>
</dbReference>